<sequence length="315" mass="36369">MSIHKEHGFLYCKTKKDVQECITAGFDINSLIYAGRNALFNNRHTSAVKAMIEEGMRLDHTDHYGNNALFTNDSPKILNLLIDSGINIHHTNNNGENCLFSHNFDRKNAETLIKAGVDIHHTDNNGQTLLYKTFSKVYFDYWVNKGCDLNHRDKYGNTVLDLSGRKGHIYDFIAMALTRHLDKIDTPPTLFKHLSIESLPLLALLHKKGIHFTVDQHCTFSLYVREMKAFFVELKSYTDIGHVQFYNMDNKHIGSYTGIETVKWFIRNGIRIDDEILIERSDADKIFGYIAGRDKKELFKVIKSEIIQSPKRKRI</sequence>
<dbReference type="RefSeq" id="WP_000022120.1">
    <property type="nucleotide sequence ID" value="NC_011094.1"/>
</dbReference>
<dbReference type="SUPFAM" id="SSF48403">
    <property type="entry name" value="Ankyrin repeat"/>
    <property type="match status" value="1"/>
</dbReference>
<organism evidence="1 2">
    <name type="scientific">Salmonella schwarzengrund (strain CVM19633)</name>
    <dbReference type="NCBI Taxonomy" id="439843"/>
    <lineage>
        <taxon>Bacteria</taxon>
        <taxon>Pseudomonadati</taxon>
        <taxon>Pseudomonadota</taxon>
        <taxon>Gammaproteobacteria</taxon>
        <taxon>Enterobacterales</taxon>
        <taxon>Enterobacteriaceae</taxon>
        <taxon>Salmonella</taxon>
    </lineage>
</organism>
<dbReference type="InterPro" id="IPR036770">
    <property type="entry name" value="Ankyrin_rpt-contain_sf"/>
</dbReference>
<dbReference type="AlphaFoldDB" id="A0A0N1QS78"/>
<accession>A0A0N1QS78</accession>
<dbReference type="EMBL" id="CP001127">
    <property type="protein sequence ID" value="ACF88725.1"/>
    <property type="molecule type" value="Genomic_DNA"/>
</dbReference>
<dbReference type="Gene3D" id="1.25.40.20">
    <property type="entry name" value="Ankyrin repeat-containing domain"/>
    <property type="match status" value="1"/>
</dbReference>
<evidence type="ECO:0000313" key="2">
    <source>
        <dbReference type="Proteomes" id="UP000001865"/>
    </source>
</evidence>
<gene>
    <name evidence="1" type="ordered locus">SeSA_A2896</name>
</gene>
<dbReference type="KEGG" id="sew:SeSA_A2896"/>
<protein>
    <recommendedName>
        <fullName evidence="3">Ankyrin repeat protein</fullName>
    </recommendedName>
</protein>
<dbReference type="Proteomes" id="UP000001865">
    <property type="component" value="Chromosome"/>
</dbReference>
<proteinExistence type="predicted"/>
<name>A0A0N1QS78_SALSV</name>
<reference evidence="1 2" key="1">
    <citation type="journal article" date="2011" name="J. Bacteriol.">
        <title>Comparative genomics of 28 Salmonella enterica isolates: evidence for CRISPR-mediated adaptive sublineage evolution.</title>
        <authorList>
            <person name="Fricke W.F."/>
            <person name="Mammel M.K."/>
            <person name="McDermott P.F."/>
            <person name="Tartera C."/>
            <person name="White D.G."/>
            <person name="Leclerc J.E."/>
            <person name="Ravel J."/>
            <person name="Cebula T.A."/>
        </authorList>
    </citation>
    <scope>NUCLEOTIDE SEQUENCE [LARGE SCALE GENOMIC DNA]</scope>
    <source>
        <strain evidence="1 2">CVM19633</strain>
    </source>
</reference>
<dbReference type="HOGENOM" id="CLU_846483_0_0_6"/>
<evidence type="ECO:0000313" key="1">
    <source>
        <dbReference type="EMBL" id="ACF88725.1"/>
    </source>
</evidence>
<evidence type="ECO:0008006" key="3">
    <source>
        <dbReference type="Google" id="ProtNLM"/>
    </source>
</evidence>